<dbReference type="PANTHER" id="PTHR30290">
    <property type="entry name" value="PERIPLASMIC BINDING COMPONENT OF ABC TRANSPORTER"/>
    <property type="match status" value="1"/>
</dbReference>
<keyword evidence="7" id="KW-1185">Reference proteome</keyword>
<comment type="similarity">
    <text evidence="1">Belongs to the bacterial solute-binding protein 5 family.</text>
</comment>
<dbReference type="AlphaFoldDB" id="A0A0A0BXP6"/>
<dbReference type="GO" id="GO:1904680">
    <property type="term" value="F:peptide transmembrane transporter activity"/>
    <property type="evidence" value="ECO:0007669"/>
    <property type="project" value="TreeGrafter"/>
</dbReference>
<evidence type="ECO:0000259" key="5">
    <source>
        <dbReference type="Pfam" id="PF00496"/>
    </source>
</evidence>
<sequence>MRTVLRTTALAAVSALALTACVASDRDADGGETAGGGEGGGQDTFIFAASSDPASLDPAFANDGESFRVARQIFEGLVGTEPGTADPAPLLAESWEVSEDGLTYEFALKEGVTFHDGTPFDAEAVCFNFERWNNFTGVLQSESLSYYWQKVNGGFASSDVESLNGTGKYESCEASDELTAVITLASPLPEFISALSLPAFSMQSPTALEEYGADDVGGDEAAPVLPEYATAHPTGTGPYMFESWTRGQEVVLTANPDYWGEQGQIRRVVFPVIGDPTARRQALQAGDIDGYDLVGPADVVALEEAGFQIVNREPFNVLYLAMNQAVPELADVRVRQAIAHAVNKEALVAQTLPEGTEVATNFVPPSVAGWSEDVATYEYDPDRARQLLSDAGVPSLTIDFNYPTNVSRPYMPTPEQVFQSVAADLQEVGITVNPVPEPWSPEYLDRIQGTADHGLHLLGWTGDYNDTYNFIGVFFGQSSNEWGFDDPELFSMIGDARYQTSVEDQTAAYEAANEAIMERLPGVPLAHPVPSLAFKPSIKGYPASPVQDEVYNVITIED</sequence>
<feature type="domain" description="Solute-binding protein family 5" evidence="5">
    <location>
        <begin position="87"/>
        <end position="480"/>
    </location>
</feature>
<dbReference type="InterPro" id="IPR030678">
    <property type="entry name" value="Peptide/Ni-bd"/>
</dbReference>
<dbReference type="Gene3D" id="3.10.105.10">
    <property type="entry name" value="Dipeptide-binding Protein, Domain 3"/>
    <property type="match status" value="1"/>
</dbReference>
<dbReference type="Proteomes" id="UP000029839">
    <property type="component" value="Unassembled WGS sequence"/>
</dbReference>
<organism evidence="6 7">
    <name type="scientific">Cellulomonas carbonis T26</name>
    <dbReference type="NCBI Taxonomy" id="947969"/>
    <lineage>
        <taxon>Bacteria</taxon>
        <taxon>Bacillati</taxon>
        <taxon>Actinomycetota</taxon>
        <taxon>Actinomycetes</taxon>
        <taxon>Micrococcales</taxon>
        <taxon>Cellulomonadaceae</taxon>
        <taxon>Cellulomonas</taxon>
    </lineage>
</organism>
<evidence type="ECO:0000313" key="7">
    <source>
        <dbReference type="Proteomes" id="UP000029839"/>
    </source>
</evidence>
<keyword evidence="3 4" id="KW-0732">Signal</keyword>
<evidence type="ECO:0000256" key="1">
    <source>
        <dbReference type="ARBA" id="ARBA00005695"/>
    </source>
</evidence>
<dbReference type="InterPro" id="IPR000914">
    <property type="entry name" value="SBP_5_dom"/>
</dbReference>
<evidence type="ECO:0000256" key="3">
    <source>
        <dbReference type="ARBA" id="ARBA00022729"/>
    </source>
</evidence>
<accession>A0A0A0BXP6</accession>
<evidence type="ECO:0000313" key="6">
    <source>
        <dbReference type="EMBL" id="KGM11949.1"/>
    </source>
</evidence>
<evidence type="ECO:0000256" key="4">
    <source>
        <dbReference type="SAM" id="SignalP"/>
    </source>
</evidence>
<feature type="signal peptide" evidence="4">
    <location>
        <begin position="1"/>
        <end position="22"/>
    </location>
</feature>
<evidence type="ECO:0000256" key="2">
    <source>
        <dbReference type="ARBA" id="ARBA00022448"/>
    </source>
</evidence>
<dbReference type="Pfam" id="PF00496">
    <property type="entry name" value="SBP_bac_5"/>
    <property type="match status" value="1"/>
</dbReference>
<dbReference type="PROSITE" id="PS51257">
    <property type="entry name" value="PROKAR_LIPOPROTEIN"/>
    <property type="match status" value="1"/>
</dbReference>
<name>A0A0A0BXP6_9CELL</name>
<reference evidence="6 7" key="1">
    <citation type="submission" date="2013-08" db="EMBL/GenBank/DDBJ databases">
        <title>Genome sequencing of Cellulomonas carbonis T26.</title>
        <authorList>
            <person name="Chen F."/>
            <person name="Li Y."/>
            <person name="Wang G."/>
        </authorList>
    </citation>
    <scope>NUCLEOTIDE SEQUENCE [LARGE SCALE GENOMIC DNA]</scope>
    <source>
        <strain evidence="6 7">T26</strain>
    </source>
</reference>
<dbReference type="GO" id="GO:0015833">
    <property type="term" value="P:peptide transport"/>
    <property type="evidence" value="ECO:0007669"/>
    <property type="project" value="TreeGrafter"/>
</dbReference>
<dbReference type="InterPro" id="IPR039424">
    <property type="entry name" value="SBP_5"/>
</dbReference>
<dbReference type="Gene3D" id="3.40.190.10">
    <property type="entry name" value="Periplasmic binding protein-like II"/>
    <property type="match status" value="1"/>
</dbReference>
<dbReference type="SUPFAM" id="SSF53850">
    <property type="entry name" value="Periplasmic binding protein-like II"/>
    <property type="match status" value="1"/>
</dbReference>
<comment type="caution">
    <text evidence="6">The sequence shown here is derived from an EMBL/GenBank/DDBJ whole genome shotgun (WGS) entry which is preliminary data.</text>
</comment>
<keyword evidence="2" id="KW-0813">Transport</keyword>
<gene>
    <name evidence="6" type="ORF">N868_04250</name>
</gene>
<feature type="chain" id="PRO_5038901408" evidence="4">
    <location>
        <begin position="23"/>
        <end position="558"/>
    </location>
</feature>
<dbReference type="CDD" id="cd08493">
    <property type="entry name" value="PBP2_DppA_like"/>
    <property type="match status" value="1"/>
</dbReference>
<reference evidence="6 7" key="2">
    <citation type="journal article" date="2015" name="Stand. Genomic Sci.">
        <title>Draft genome sequence of Cellulomonas carbonis T26(T) and comparative analysis of six Cellulomonas genomes.</title>
        <authorList>
            <person name="Zhuang W."/>
            <person name="Zhang S."/>
            <person name="Xia X."/>
            <person name="Wang G."/>
        </authorList>
    </citation>
    <scope>NUCLEOTIDE SEQUENCE [LARGE SCALE GENOMIC DNA]</scope>
    <source>
        <strain evidence="6 7">T26</strain>
    </source>
</reference>
<dbReference type="RefSeq" id="WP_043603591.1">
    <property type="nucleotide sequence ID" value="NZ_AXCY01000011.1"/>
</dbReference>
<dbReference type="PIRSF" id="PIRSF002741">
    <property type="entry name" value="MppA"/>
    <property type="match status" value="1"/>
</dbReference>
<protein>
    <submittedName>
        <fullName evidence="6">Peptide ABC transporter substrate-binding protein</fullName>
    </submittedName>
</protein>
<dbReference type="Gene3D" id="3.90.76.10">
    <property type="entry name" value="Dipeptide-binding Protein, Domain 1"/>
    <property type="match status" value="1"/>
</dbReference>
<proteinExistence type="inferred from homology"/>
<dbReference type="PANTHER" id="PTHR30290:SF9">
    <property type="entry name" value="OLIGOPEPTIDE-BINDING PROTEIN APPA"/>
    <property type="match status" value="1"/>
</dbReference>
<dbReference type="OrthoDB" id="9796817at2"/>
<dbReference type="EMBL" id="AXCY01000011">
    <property type="protein sequence ID" value="KGM11949.1"/>
    <property type="molecule type" value="Genomic_DNA"/>
</dbReference>
<dbReference type="GO" id="GO:0042597">
    <property type="term" value="C:periplasmic space"/>
    <property type="evidence" value="ECO:0007669"/>
    <property type="project" value="UniProtKB-ARBA"/>
</dbReference>
<dbReference type="GO" id="GO:0043190">
    <property type="term" value="C:ATP-binding cassette (ABC) transporter complex"/>
    <property type="evidence" value="ECO:0007669"/>
    <property type="project" value="InterPro"/>
</dbReference>